<reference evidence="3" key="1">
    <citation type="journal article" date="2021" name="Environ. Microbiol.">
        <title>Genomic characterization of three novel Desulfobacterota classes expand the metabolic and phylogenetic diversity of the phylum.</title>
        <authorList>
            <person name="Murphy C.L."/>
            <person name="Biggerstaff J."/>
            <person name="Eichhorn A."/>
            <person name="Ewing E."/>
            <person name="Shahan R."/>
            <person name="Soriano D."/>
            <person name="Stewart S."/>
            <person name="VanMol K."/>
            <person name="Walker R."/>
            <person name="Walters P."/>
            <person name="Elshahed M.S."/>
            <person name="Youssef N.H."/>
        </authorList>
    </citation>
    <scope>NUCLEOTIDE SEQUENCE</scope>
    <source>
        <strain evidence="3">Zod_Metabat.24</strain>
    </source>
</reference>
<dbReference type="Pfam" id="PF01408">
    <property type="entry name" value="GFO_IDH_MocA"/>
    <property type="match status" value="1"/>
</dbReference>
<dbReference type="PANTHER" id="PTHR43377">
    <property type="entry name" value="BILIVERDIN REDUCTASE A"/>
    <property type="match status" value="1"/>
</dbReference>
<dbReference type="InterPro" id="IPR036291">
    <property type="entry name" value="NAD(P)-bd_dom_sf"/>
</dbReference>
<comment type="caution">
    <text evidence="3">The sequence shown here is derived from an EMBL/GenBank/DDBJ whole genome shotgun (WGS) entry which is preliminary data.</text>
</comment>
<gene>
    <name evidence="3" type="ORF">JW984_06115</name>
</gene>
<dbReference type="EMBL" id="JAFGIX010000028">
    <property type="protein sequence ID" value="MBN1572759.1"/>
    <property type="molecule type" value="Genomic_DNA"/>
</dbReference>
<dbReference type="SUPFAM" id="SSF55347">
    <property type="entry name" value="Glyceraldehyde-3-phosphate dehydrogenase-like, C-terminal domain"/>
    <property type="match status" value="1"/>
</dbReference>
<organism evidence="3 4">
    <name type="scientific">Candidatus Zymogenus saltonus</name>
    <dbReference type="NCBI Taxonomy" id="2844893"/>
    <lineage>
        <taxon>Bacteria</taxon>
        <taxon>Deltaproteobacteria</taxon>
        <taxon>Candidatus Zymogenia</taxon>
        <taxon>Candidatus Zymogeniales</taxon>
        <taxon>Candidatus Zymogenaceae</taxon>
        <taxon>Candidatus Zymogenus</taxon>
    </lineage>
</organism>
<evidence type="ECO:0000259" key="1">
    <source>
        <dbReference type="Pfam" id="PF01408"/>
    </source>
</evidence>
<feature type="domain" description="Gfo/Idh/MocA-like oxidoreductase N-terminal" evidence="1">
    <location>
        <begin position="7"/>
        <end position="124"/>
    </location>
</feature>
<name>A0A9D8KER9_9DELT</name>
<dbReference type="InterPro" id="IPR000683">
    <property type="entry name" value="Gfo/Idh/MocA-like_OxRdtase_N"/>
</dbReference>
<sequence>MAQQVTIAQIGCGYWGPNLLRNFYRIENVKIKYVAEVSEERRIYVASNYKDIKVISDYTEILNDEEVDAVIIATPANDHYKHVMSALSSGKHCLVEKPLSLKTDEAAEIISMAEERDLVLMVGHTFLYNAAVHKLKEKIDEGELGEIHYIYSQRLNLGRIRSDINAMWNFAPHDVSISLFLIDSEPEWVSAIGEAYIQEGVEDVVFLTVKFKNGTIFNVHISWLDPNKVRRITVVGSKKMVVYDDVADYKIQIFDKGIDKVNMERSLGSYDDFGKFQLIHRAGDLLIPSIDFTEPLSLEARDFINCIINNGKPVSDGESALMVTKILEGATRSLSNKGERIYL</sequence>
<dbReference type="Proteomes" id="UP000809273">
    <property type="component" value="Unassembled WGS sequence"/>
</dbReference>
<dbReference type="InterPro" id="IPR051450">
    <property type="entry name" value="Gfo/Idh/MocA_Oxidoreductases"/>
</dbReference>
<accession>A0A9D8KER9</accession>
<proteinExistence type="predicted"/>
<evidence type="ECO:0000313" key="4">
    <source>
        <dbReference type="Proteomes" id="UP000809273"/>
    </source>
</evidence>
<feature type="domain" description="GFO/IDH/MocA-like oxidoreductase" evidence="2">
    <location>
        <begin position="133"/>
        <end position="241"/>
    </location>
</feature>
<evidence type="ECO:0000313" key="3">
    <source>
        <dbReference type="EMBL" id="MBN1572759.1"/>
    </source>
</evidence>
<dbReference type="Gene3D" id="3.30.360.10">
    <property type="entry name" value="Dihydrodipicolinate Reductase, domain 2"/>
    <property type="match status" value="1"/>
</dbReference>
<protein>
    <submittedName>
        <fullName evidence="3">Gfo/Idh/MocA family oxidoreductase</fullName>
    </submittedName>
</protein>
<evidence type="ECO:0000259" key="2">
    <source>
        <dbReference type="Pfam" id="PF22725"/>
    </source>
</evidence>
<reference evidence="3" key="2">
    <citation type="submission" date="2021-01" db="EMBL/GenBank/DDBJ databases">
        <authorList>
            <person name="Hahn C.R."/>
            <person name="Youssef N.H."/>
            <person name="Elshahed M."/>
        </authorList>
    </citation>
    <scope>NUCLEOTIDE SEQUENCE</scope>
    <source>
        <strain evidence="3">Zod_Metabat.24</strain>
    </source>
</reference>
<dbReference type="Pfam" id="PF22725">
    <property type="entry name" value="GFO_IDH_MocA_C3"/>
    <property type="match status" value="1"/>
</dbReference>
<dbReference type="AlphaFoldDB" id="A0A9D8KER9"/>
<dbReference type="SUPFAM" id="SSF51735">
    <property type="entry name" value="NAD(P)-binding Rossmann-fold domains"/>
    <property type="match status" value="1"/>
</dbReference>
<dbReference type="Gene3D" id="3.40.50.720">
    <property type="entry name" value="NAD(P)-binding Rossmann-like Domain"/>
    <property type="match status" value="1"/>
</dbReference>
<dbReference type="GO" id="GO:0000166">
    <property type="term" value="F:nucleotide binding"/>
    <property type="evidence" value="ECO:0007669"/>
    <property type="project" value="InterPro"/>
</dbReference>
<dbReference type="PANTHER" id="PTHR43377:SF6">
    <property type="entry name" value="GFO_IDH_MOCA-LIKE OXIDOREDUCTASE N-TERMINAL DOMAIN-CONTAINING PROTEIN"/>
    <property type="match status" value="1"/>
</dbReference>
<dbReference type="InterPro" id="IPR055170">
    <property type="entry name" value="GFO_IDH_MocA-like_dom"/>
</dbReference>